<dbReference type="Pfam" id="PF10793">
    <property type="entry name" value="Gloverin"/>
    <property type="match status" value="1"/>
</dbReference>
<evidence type="ECO:0000313" key="2">
    <source>
        <dbReference type="Proteomes" id="UP001652626"/>
    </source>
</evidence>
<keyword evidence="1" id="KW-0732">Signal</keyword>
<proteinExistence type="predicted"/>
<dbReference type="AlphaFoldDB" id="A0A8B8IKU3"/>
<dbReference type="Proteomes" id="UP001652626">
    <property type="component" value="Chromosome 23"/>
</dbReference>
<dbReference type="GeneID" id="113401864"/>
<dbReference type="OMA" id="WANANKN"/>
<dbReference type="InterPro" id="IPR019729">
    <property type="entry name" value="Gloverin-like_protein"/>
</dbReference>
<feature type="chain" id="PRO_5047039949" evidence="1">
    <location>
        <begin position="18"/>
        <end position="171"/>
    </location>
</feature>
<protein>
    <submittedName>
        <fullName evidence="3">Gloverin-like</fullName>
    </submittedName>
</protein>
<evidence type="ECO:0000313" key="3">
    <source>
        <dbReference type="RefSeq" id="XP_026497720.2"/>
    </source>
</evidence>
<accession>A0A8B8IKU3</accession>
<dbReference type="OrthoDB" id="7454098at2759"/>
<dbReference type="RefSeq" id="XP_026497720.2">
    <property type="nucleotide sequence ID" value="XM_026641935.2"/>
</dbReference>
<organism evidence="2 3">
    <name type="scientific">Vanessa tameamea</name>
    <name type="common">Kamehameha butterfly</name>
    <dbReference type="NCBI Taxonomy" id="334116"/>
    <lineage>
        <taxon>Eukaryota</taxon>
        <taxon>Metazoa</taxon>
        <taxon>Ecdysozoa</taxon>
        <taxon>Arthropoda</taxon>
        <taxon>Hexapoda</taxon>
        <taxon>Insecta</taxon>
        <taxon>Pterygota</taxon>
        <taxon>Neoptera</taxon>
        <taxon>Endopterygota</taxon>
        <taxon>Lepidoptera</taxon>
        <taxon>Glossata</taxon>
        <taxon>Ditrysia</taxon>
        <taxon>Papilionoidea</taxon>
        <taxon>Nymphalidae</taxon>
        <taxon>Nymphalinae</taxon>
        <taxon>Vanessa</taxon>
    </lineage>
</organism>
<gene>
    <name evidence="3" type="primary">LOC113401864</name>
</gene>
<feature type="signal peptide" evidence="1">
    <location>
        <begin position="1"/>
        <end position="17"/>
    </location>
</feature>
<reference evidence="3" key="1">
    <citation type="submission" date="2025-08" db="UniProtKB">
        <authorList>
            <consortium name="RefSeq"/>
        </authorList>
    </citation>
    <scope>IDENTIFICATION</scope>
    <source>
        <tissue evidence="3">Whole body</tissue>
    </source>
</reference>
<evidence type="ECO:0000256" key="1">
    <source>
        <dbReference type="SAM" id="SignalP"/>
    </source>
</evidence>
<name>A0A8B8IKU3_VANTA</name>
<keyword evidence="2" id="KW-1185">Reference proteome</keyword>
<sequence length="171" mass="18513">MQVQIIIGFALLACVCAQVPQTYEERNTDHYRPARHPRDVTWDKKVGDGKIFGTLGNTDDSLFGKAGYKKDIFNDDRGILKGEAYGSRVLGANGDSSYFGGKLDWANANKNAEATLELTKQIGGRTNAAAAASKVWNFDKNTHLSAGGIVSQTLGHGKPDVGLGAKFEHIW</sequence>